<organism evidence="9 10">
    <name type="scientific">Papaver somniferum</name>
    <name type="common">Opium poppy</name>
    <dbReference type="NCBI Taxonomy" id="3469"/>
    <lineage>
        <taxon>Eukaryota</taxon>
        <taxon>Viridiplantae</taxon>
        <taxon>Streptophyta</taxon>
        <taxon>Embryophyta</taxon>
        <taxon>Tracheophyta</taxon>
        <taxon>Spermatophyta</taxon>
        <taxon>Magnoliopsida</taxon>
        <taxon>Ranunculales</taxon>
        <taxon>Papaveraceae</taxon>
        <taxon>Papaveroideae</taxon>
        <taxon>Papaver</taxon>
    </lineage>
</organism>
<dbReference type="SUPFAM" id="SSF101941">
    <property type="entry name" value="NAC domain"/>
    <property type="match status" value="1"/>
</dbReference>
<dbReference type="InterPro" id="IPR003441">
    <property type="entry name" value="NAC-dom"/>
</dbReference>
<dbReference type="AlphaFoldDB" id="A0A4Y7L1S2"/>
<dbReference type="GO" id="GO:0005634">
    <property type="term" value="C:nucleus"/>
    <property type="evidence" value="ECO:0007669"/>
    <property type="project" value="UniProtKB-SubCell"/>
</dbReference>
<comment type="subcellular location">
    <subcellularLocation>
        <location evidence="1">Nucleus</location>
    </subcellularLocation>
</comment>
<evidence type="ECO:0000256" key="1">
    <source>
        <dbReference type="ARBA" id="ARBA00004123"/>
    </source>
</evidence>
<dbReference type="PROSITE" id="PS51005">
    <property type="entry name" value="NAC"/>
    <property type="match status" value="1"/>
</dbReference>
<evidence type="ECO:0000256" key="3">
    <source>
        <dbReference type="ARBA" id="ARBA00023125"/>
    </source>
</evidence>
<accession>A0A4Y7L1S2</accession>
<evidence type="ECO:0000259" key="8">
    <source>
        <dbReference type="PROSITE" id="PS51005"/>
    </source>
</evidence>
<dbReference type="Gene3D" id="2.170.150.80">
    <property type="entry name" value="NAC domain"/>
    <property type="match status" value="1"/>
</dbReference>
<proteinExistence type="predicted"/>
<feature type="region of interest" description="Disordered" evidence="6">
    <location>
        <begin position="178"/>
        <end position="219"/>
    </location>
</feature>
<evidence type="ECO:0000256" key="6">
    <source>
        <dbReference type="SAM" id="MobiDB-lite"/>
    </source>
</evidence>
<evidence type="ECO:0000256" key="5">
    <source>
        <dbReference type="ARBA" id="ARBA00023242"/>
    </source>
</evidence>
<evidence type="ECO:0000256" key="7">
    <source>
        <dbReference type="SAM" id="Phobius"/>
    </source>
</evidence>
<evidence type="ECO:0000256" key="2">
    <source>
        <dbReference type="ARBA" id="ARBA00023015"/>
    </source>
</evidence>
<dbReference type="GO" id="GO:0006355">
    <property type="term" value="P:regulation of DNA-templated transcription"/>
    <property type="evidence" value="ECO:0007669"/>
    <property type="project" value="InterPro"/>
</dbReference>
<evidence type="ECO:0000256" key="4">
    <source>
        <dbReference type="ARBA" id="ARBA00023163"/>
    </source>
</evidence>
<dbReference type="Pfam" id="PF02365">
    <property type="entry name" value="NAM"/>
    <property type="match status" value="1"/>
</dbReference>
<keyword evidence="4" id="KW-0804">Transcription</keyword>
<dbReference type="Gramene" id="RZC78570">
    <property type="protein sequence ID" value="RZC78570"/>
    <property type="gene ID" value="C5167_002807"/>
</dbReference>
<name>A0A4Y7L1S2_PAPSO</name>
<dbReference type="OMA" id="HMIMQNG"/>
<dbReference type="STRING" id="3469.A0A4Y7L1S2"/>
<dbReference type="EMBL" id="CM010723">
    <property type="protein sequence ID" value="RZC78570.1"/>
    <property type="molecule type" value="Genomic_DNA"/>
</dbReference>
<gene>
    <name evidence="9" type="ORF">C5167_002807</name>
</gene>
<dbReference type="GO" id="GO:0003677">
    <property type="term" value="F:DNA binding"/>
    <property type="evidence" value="ECO:0007669"/>
    <property type="project" value="UniProtKB-KW"/>
</dbReference>
<protein>
    <recommendedName>
        <fullName evidence="8">NAC domain-containing protein</fullName>
    </recommendedName>
</protein>
<keyword evidence="3" id="KW-0238">DNA-binding</keyword>
<keyword evidence="2" id="KW-0805">Transcription regulation</keyword>
<feature type="transmembrane region" description="Helical" evidence="7">
    <location>
        <begin position="299"/>
        <end position="318"/>
    </location>
</feature>
<keyword evidence="7" id="KW-0472">Membrane</keyword>
<keyword evidence="7" id="KW-1133">Transmembrane helix</keyword>
<keyword evidence="10" id="KW-1185">Reference proteome</keyword>
<reference evidence="9 10" key="1">
    <citation type="journal article" date="2018" name="Science">
        <title>The opium poppy genome and morphinan production.</title>
        <authorList>
            <person name="Guo L."/>
            <person name="Winzer T."/>
            <person name="Yang X."/>
            <person name="Li Y."/>
            <person name="Ning Z."/>
            <person name="He Z."/>
            <person name="Teodor R."/>
            <person name="Lu Y."/>
            <person name="Bowser T.A."/>
            <person name="Graham I.A."/>
            <person name="Ye K."/>
        </authorList>
    </citation>
    <scope>NUCLEOTIDE SEQUENCE [LARGE SCALE GENOMIC DNA]</scope>
    <source>
        <strain evidence="10">cv. HN1</strain>
        <tissue evidence="9">Leaves</tissue>
    </source>
</reference>
<feature type="domain" description="NAC" evidence="8">
    <location>
        <begin position="10"/>
        <end position="173"/>
    </location>
</feature>
<keyword evidence="5" id="KW-0539">Nucleus</keyword>
<dbReference type="Proteomes" id="UP000316621">
    <property type="component" value="Chromosome 9"/>
</dbReference>
<dbReference type="PANTHER" id="PTHR31989">
    <property type="entry name" value="NAC DOMAIN-CONTAINING PROTEIN 82-RELATED"/>
    <property type="match status" value="1"/>
</dbReference>
<keyword evidence="7" id="KW-0812">Transmembrane</keyword>
<sequence>MEFTRGLTSIFPGFRFSPTDVELINHYLKNKIDGSEKCDDVISEVDICKFEPWDLPGSRLVLRLCGTSVCGAEKSIIKSDHEWFFFSPSGRKYPNGSQAKRATEIGFWKATGKERGIKSGSNIIGTKRTLVFHVGRAPKGERTEWIMHEYCIKRDKATARCVDPYVLCRIRRKLENSENDSQSAVVEDKPMDNSKKQISDSDSVSFEKPDDTNINKKGHGIESEDDLFADILNDDIINLDEAPAFSSLQGTAQRRIRLETPKISNTKTIRARKKNPVAAAIIQEETERPVKITSNSGCMVSTGLILVVLIFFSWFSLLPMLSGCRRIKSYVKY</sequence>
<feature type="compositionally biased region" description="Basic and acidic residues" evidence="6">
    <location>
        <begin position="186"/>
        <end position="219"/>
    </location>
</feature>
<evidence type="ECO:0000313" key="10">
    <source>
        <dbReference type="Proteomes" id="UP000316621"/>
    </source>
</evidence>
<dbReference type="InterPro" id="IPR036093">
    <property type="entry name" value="NAC_dom_sf"/>
</dbReference>
<evidence type="ECO:0000313" key="9">
    <source>
        <dbReference type="EMBL" id="RZC78570.1"/>
    </source>
</evidence>